<comment type="caution">
    <text evidence="7">The sequence shown here is derived from an EMBL/GenBank/DDBJ whole genome shotgun (WGS) entry which is preliminary data.</text>
</comment>
<feature type="transmembrane region" description="Helical" evidence="6">
    <location>
        <begin position="339"/>
        <end position="363"/>
    </location>
</feature>
<feature type="transmembrane region" description="Helical" evidence="6">
    <location>
        <begin position="182"/>
        <end position="202"/>
    </location>
</feature>
<evidence type="ECO:0008006" key="9">
    <source>
        <dbReference type="Google" id="ProtNLM"/>
    </source>
</evidence>
<keyword evidence="2" id="KW-1003">Cell membrane</keyword>
<feature type="transmembrane region" description="Helical" evidence="6">
    <location>
        <begin position="436"/>
        <end position="454"/>
    </location>
</feature>
<feature type="transmembrane region" description="Helical" evidence="6">
    <location>
        <begin position="466"/>
        <end position="485"/>
    </location>
</feature>
<evidence type="ECO:0000256" key="6">
    <source>
        <dbReference type="SAM" id="Phobius"/>
    </source>
</evidence>
<comment type="subcellular location">
    <subcellularLocation>
        <location evidence="1">Cell membrane</location>
        <topology evidence="1">Multi-pass membrane protein</topology>
    </subcellularLocation>
</comment>
<keyword evidence="3 6" id="KW-0812">Transmembrane</keyword>
<sequence length="507" mass="57894">MRSRESIVNAVVSIIMYIITILIGFISQAIFIKTLGNQYLGLNGLFGNIISILAIVELGFGSAIIYNLYRPLAENDKESIKSIMKYYKKIYRIIAFIVFILGLCILPFLNIIVGEISIIENIRFIFILYLMDTVFSYFLSYKRSIFYADQKTYVINIVHIAYLILINALQISLLLIYKNYVAYLIIKIICRIIENLTITILANKRYSFLKEKNIQPLNSFIRDNIIKKVKGLFFHQIGSAVVLGTDNIIISMTLGVVTVGLYSNYNMIILAVNSLFSQAFNSITATVGNLLIEDDSIQAYRVYKNMLLLNSWIFTFVSISVLCMVEPFITLWIGTSYILPKFVLIVLVINLYIVGMRATCITFKNAAGIFYEDRFIPIVESLLNIVFSLLFVKFFGLAGVFMGTIVSSFPLYFYSYPKFVYGVILKKSKIQFAEDYLKYIIVTFISALPTFLITELIRFNSACVQLLFNGIICLIIPNIICYIFFHGTEEYQYCKGLIIGILGKTKK</sequence>
<feature type="transmembrane region" description="Helical" evidence="6">
    <location>
        <begin position="237"/>
        <end position="262"/>
    </location>
</feature>
<evidence type="ECO:0000256" key="5">
    <source>
        <dbReference type="ARBA" id="ARBA00023136"/>
    </source>
</evidence>
<feature type="transmembrane region" description="Helical" evidence="6">
    <location>
        <begin position="90"/>
        <end position="112"/>
    </location>
</feature>
<protein>
    <recommendedName>
        <fullName evidence="9">Membrane protein involved in the export of O-antigen and teichoic acid</fullName>
    </recommendedName>
</protein>
<feature type="transmembrane region" description="Helical" evidence="6">
    <location>
        <begin position="153"/>
        <end position="176"/>
    </location>
</feature>
<dbReference type="Proteomes" id="UP001498469">
    <property type="component" value="Unassembled WGS sequence"/>
</dbReference>
<keyword evidence="8" id="KW-1185">Reference proteome</keyword>
<evidence type="ECO:0000256" key="2">
    <source>
        <dbReference type="ARBA" id="ARBA00022475"/>
    </source>
</evidence>
<evidence type="ECO:0000256" key="3">
    <source>
        <dbReference type="ARBA" id="ARBA00022692"/>
    </source>
</evidence>
<organism evidence="7 8">
    <name type="scientific">Clostridium frigoriphilum</name>
    <dbReference type="NCBI Taxonomy" id="443253"/>
    <lineage>
        <taxon>Bacteria</taxon>
        <taxon>Bacillati</taxon>
        <taxon>Bacillota</taxon>
        <taxon>Clostridia</taxon>
        <taxon>Eubacteriales</taxon>
        <taxon>Clostridiaceae</taxon>
        <taxon>Clostridium</taxon>
    </lineage>
</organism>
<evidence type="ECO:0000256" key="1">
    <source>
        <dbReference type="ARBA" id="ARBA00004651"/>
    </source>
</evidence>
<dbReference type="PANTHER" id="PTHR30250">
    <property type="entry name" value="PST FAMILY PREDICTED COLANIC ACID TRANSPORTER"/>
    <property type="match status" value="1"/>
</dbReference>
<dbReference type="InterPro" id="IPR050833">
    <property type="entry name" value="Poly_Biosynth_Transport"/>
</dbReference>
<proteinExistence type="predicted"/>
<keyword evidence="4 6" id="KW-1133">Transmembrane helix</keyword>
<keyword evidence="5 6" id="KW-0472">Membrane</keyword>
<feature type="transmembrane region" description="Helical" evidence="6">
    <location>
        <begin position="124"/>
        <end position="141"/>
    </location>
</feature>
<feature type="transmembrane region" description="Helical" evidence="6">
    <location>
        <begin position="44"/>
        <end position="69"/>
    </location>
</feature>
<feature type="transmembrane region" description="Helical" evidence="6">
    <location>
        <begin position="398"/>
        <end position="415"/>
    </location>
</feature>
<accession>A0ABU7UTX8</accession>
<reference evidence="7 8" key="1">
    <citation type="submission" date="2023-11" db="EMBL/GenBank/DDBJ databases">
        <title>Draft genome sequence of a psychrophilic Clostridium strain from permafrost water brine.</title>
        <authorList>
            <person name="Shcherbakova V.A."/>
            <person name="Trubitsyn V.E."/>
            <person name="Zakharyuk A.G."/>
        </authorList>
    </citation>
    <scope>NUCLEOTIDE SEQUENCE [LARGE SCALE GENOMIC DNA]</scope>
    <source>
        <strain evidence="7 8">14F</strain>
    </source>
</reference>
<feature type="transmembrane region" description="Helical" evidence="6">
    <location>
        <begin position="312"/>
        <end position="333"/>
    </location>
</feature>
<dbReference type="PANTHER" id="PTHR30250:SF26">
    <property type="entry name" value="PSMA PROTEIN"/>
    <property type="match status" value="1"/>
</dbReference>
<gene>
    <name evidence="7" type="ORF">SJI18_18595</name>
</gene>
<name>A0ABU7UTX8_9CLOT</name>
<feature type="transmembrane region" description="Helical" evidence="6">
    <location>
        <begin position="375"/>
        <end position="392"/>
    </location>
</feature>
<evidence type="ECO:0000313" key="8">
    <source>
        <dbReference type="Proteomes" id="UP001498469"/>
    </source>
</evidence>
<feature type="transmembrane region" description="Helical" evidence="6">
    <location>
        <begin position="7"/>
        <end position="32"/>
    </location>
</feature>
<dbReference type="EMBL" id="JAZHFS010000021">
    <property type="protein sequence ID" value="MEF2114309.1"/>
    <property type="molecule type" value="Genomic_DNA"/>
</dbReference>
<dbReference type="RefSeq" id="WP_216253782.1">
    <property type="nucleotide sequence ID" value="NZ_JAZHFS010000021.1"/>
</dbReference>
<evidence type="ECO:0000256" key="4">
    <source>
        <dbReference type="ARBA" id="ARBA00022989"/>
    </source>
</evidence>
<evidence type="ECO:0000313" key="7">
    <source>
        <dbReference type="EMBL" id="MEF2114309.1"/>
    </source>
</evidence>